<keyword evidence="3" id="KW-1185">Reference proteome</keyword>
<dbReference type="PeptideAtlas" id="D6RGB8"/>
<dbReference type="ExpressionAtlas" id="D6RGB8">
    <property type="expression patterns" value="baseline and differential"/>
</dbReference>
<proteinExistence type="evidence at protein level"/>
<evidence type="ECO:0007829" key="4">
    <source>
        <dbReference type="PeptideAtlas" id="D6RGB8"/>
    </source>
</evidence>
<sequence length="39" mass="4302">MATFVSELEAAKKNLSEALGDNVKHLIVLPQDCHTKRHG</sequence>
<dbReference type="ProteomicsDB" id="357358"/>
<evidence type="ECO:0000313" key="1">
    <source>
        <dbReference type="Ensembl" id="ENSMUSP00000122172.2"/>
    </source>
</evidence>
<name>D6RGB8_MOUSE</name>
<organism evidence="1 3">
    <name type="scientific">Mus musculus</name>
    <name type="common">Mouse</name>
    <dbReference type="NCBI Taxonomy" id="10090"/>
    <lineage>
        <taxon>Eukaryota</taxon>
        <taxon>Metazoa</taxon>
        <taxon>Chordata</taxon>
        <taxon>Craniata</taxon>
        <taxon>Vertebrata</taxon>
        <taxon>Euteleostomi</taxon>
        <taxon>Mammalia</taxon>
        <taxon>Eutheria</taxon>
        <taxon>Euarchontoglires</taxon>
        <taxon>Glires</taxon>
        <taxon>Rodentia</taxon>
        <taxon>Myomorpha</taxon>
        <taxon>Muroidea</taxon>
        <taxon>Muridae</taxon>
        <taxon>Murinae</taxon>
        <taxon>Mus</taxon>
        <taxon>Mus</taxon>
    </lineage>
</organism>
<dbReference type="Bgee" id="ENSMUSG00000026563">
    <property type="expression patterns" value="Expressed in animal zygote and 267 other cell types or tissues"/>
</dbReference>
<protein>
    <submittedName>
        <fullName evidence="1">Transcriptional adaptor 1</fullName>
    </submittedName>
</protein>
<gene>
    <name evidence="1 2" type="primary">Tada1</name>
</gene>
<evidence type="ECO:0000313" key="3">
    <source>
        <dbReference type="Proteomes" id="UP000000589"/>
    </source>
</evidence>
<dbReference type="VEuPathDB" id="HostDB:ENSMUSG00000026563"/>
<dbReference type="MGI" id="MGI:1196415">
    <property type="gene designation" value="Tada1"/>
</dbReference>
<accession>D6RGB8</accession>
<dbReference type="Ensembl" id="ENSMUST00000132817.2">
    <property type="protein sequence ID" value="ENSMUSP00000122172.2"/>
    <property type="gene ID" value="ENSMUSG00000026563.14"/>
</dbReference>
<keyword evidence="4 5" id="KW-1267">Proteomics identification</keyword>
<reference evidence="1" key="3">
    <citation type="submission" date="2025-08" db="UniProtKB">
        <authorList>
            <consortium name="Ensembl"/>
        </authorList>
    </citation>
    <scope>IDENTIFICATION</scope>
    <source>
        <strain evidence="1">C57BL/6J</strain>
    </source>
</reference>
<reference evidence="1 3" key="1">
    <citation type="journal article" date="2009" name="PLoS Biol.">
        <title>Lineage-specific biology revealed by a finished genome assembly of the mouse.</title>
        <authorList>
            <consortium name="Mouse Genome Sequencing Consortium"/>
            <person name="Church D.M."/>
            <person name="Goodstadt L."/>
            <person name="Hillier L.W."/>
            <person name="Zody M.C."/>
            <person name="Goldstein S."/>
            <person name="She X."/>
            <person name="Bult C.J."/>
            <person name="Agarwala R."/>
            <person name="Cherry J.L."/>
            <person name="DiCuccio M."/>
            <person name="Hlavina W."/>
            <person name="Kapustin Y."/>
            <person name="Meric P."/>
            <person name="Maglott D."/>
            <person name="Birtle Z."/>
            <person name="Marques A.C."/>
            <person name="Graves T."/>
            <person name="Zhou S."/>
            <person name="Teague B."/>
            <person name="Potamousis K."/>
            <person name="Churas C."/>
            <person name="Place M."/>
            <person name="Herschleb J."/>
            <person name="Runnheim R."/>
            <person name="Forrest D."/>
            <person name="Amos-Landgraf J."/>
            <person name="Schwartz D.C."/>
            <person name="Cheng Z."/>
            <person name="Lindblad-Toh K."/>
            <person name="Eichler E.E."/>
            <person name="Ponting C.P."/>
        </authorList>
    </citation>
    <scope>NUCLEOTIDE SEQUENCE [LARGE SCALE GENOMIC DNA]</scope>
    <source>
        <strain evidence="1 3">C57BL/6J</strain>
    </source>
</reference>
<dbReference type="AlphaFoldDB" id="D6RGB8"/>
<dbReference type="Antibodypedia" id="34337">
    <property type="antibodies" value="34 antibodies from 15 providers"/>
</dbReference>
<dbReference type="AGR" id="MGI:1196415"/>
<dbReference type="HOGENOM" id="CLU_3319886_0_0_1"/>
<dbReference type="Proteomes" id="UP000000589">
    <property type="component" value="Chromosome 1"/>
</dbReference>
<evidence type="ECO:0000313" key="2">
    <source>
        <dbReference type="MGI" id="MGI:1196415"/>
    </source>
</evidence>
<evidence type="ECO:0007829" key="5">
    <source>
        <dbReference type="ProteomicsDB" id="D6RGB8"/>
    </source>
</evidence>
<reference evidence="1 3" key="2">
    <citation type="journal article" date="2011" name="PLoS Biol.">
        <title>Modernizing reference genome assemblies.</title>
        <authorList>
            <person name="Church D.M."/>
            <person name="Schneider V.A."/>
            <person name="Graves T."/>
            <person name="Auger K."/>
            <person name="Cunningham F."/>
            <person name="Bouk N."/>
            <person name="Chen H.C."/>
            <person name="Agarwala R."/>
            <person name="McLaren W.M."/>
            <person name="Ritchie G.R."/>
            <person name="Albracht D."/>
            <person name="Kremitzki M."/>
            <person name="Rock S."/>
            <person name="Kotkiewicz H."/>
            <person name="Kremitzki C."/>
            <person name="Wollam A."/>
            <person name="Trani L."/>
            <person name="Fulton L."/>
            <person name="Fulton R."/>
            <person name="Matthews L."/>
            <person name="Whitehead S."/>
            <person name="Chow W."/>
            <person name="Torrance J."/>
            <person name="Dunn M."/>
            <person name="Harden G."/>
            <person name="Threadgold G."/>
            <person name="Wood J."/>
            <person name="Collins J."/>
            <person name="Heath P."/>
            <person name="Griffiths G."/>
            <person name="Pelan S."/>
            <person name="Grafham D."/>
            <person name="Eichler E.E."/>
            <person name="Weinstock G."/>
            <person name="Mardis E.R."/>
            <person name="Wilson R.K."/>
            <person name="Howe K."/>
            <person name="Flicek P."/>
            <person name="Hubbard T."/>
        </authorList>
    </citation>
    <scope>NUCLEOTIDE SEQUENCE [LARGE SCALE GENOMIC DNA]</scope>
    <source>
        <strain evidence="1 3">C57BL/6J</strain>
    </source>
</reference>
<dbReference type="GeneTree" id="ENSGT00390000011644"/>
<reference evidence="1" key="4">
    <citation type="submission" date="2025-09" db="UniProtKB">
        <authorList>
            <consortium name="Ensembl"/>
        </authorList>
    </citation>
    <scope>IDENTIFICATION</scope>
    <source>
        <strain evidence="1">C57BL/6J</strain>
    </source>
</reference>